<dbReference type="PANTHER" id="PTHR10266">
    <property type="entry name" value="CYTOCHROME C1"/>
    <property type="match status" value="1"/>
</dbReference>
<evidence type="ECO:0000256" key="7">
    <source>
        <dbReference type="ARBA" id="ARBA00022692"/>
    </source>
</evidence>
<dbReference type="Proteomes" id="UP000317078">
    <property type="component" value="Unassembled WGS sequence"/>
</dbReference>
<dbReference type="EMBL" id="RCZP01000009">
    <property type="protein sequence ID" value="TPG57194.1"/>
    <property type="molecule type" value="Genomic_DNA"/>
</dbReference>
<keyword evidence="12 14" id="KW-0472">Membrane</keyword>
<evidence type="ECO:0000313" key="16">
    <source>
        <dbReference type="EMBL" id="TPG57194.1"/>
    </source>
</evidence>
<gene>
    <name evidence="16" type="ORF">EAH89_12130</name>
</gene>
<evidence type="ECO:0000256" key="8">
    <source>
        <dbReference type="ARBA" id="ARBA00022723"/>
    </source>
</evidence>
<evidence type="ECO:0000256" key="12">
    <source>
        <dbReference type="ARBA" id="ARBA00023136"/>
    </source>
</evidence>
<dbReference type="Gene3D" id="1.10.760.10">
    <property type="entry name" value="Cytochrome c-like domain"/>
    <property type="match status" value="1"/>
</dbReference>
<dbReference type="GO" id="GO:0020037">
    <property type="term" value="F:heme binding"/>
    <property type="evidence" value="ECO:0007669"/>
    <property type="project" value="InterPro"/>
</dbReference>
<feature type="chain" id="PRO_5021379608" description="Cytochrome c1" evidence="15">
    <location>
        <begin position="27"/>
        <end position="259"/>
    </location>
</feature>
<comment type="caution">
    <text evidence="16">The sequence shown here is derived from an EMBL/GenBank/DDBJ whole genome shotgun (WGS) entry which is preliminary data.</text>
</comment>
<keyword evidence="10 14" id="KW-1133">Transmembrane helix</keyword>
<feature type="binding site" description="covalent" evidence="13">
    <location>
        <position position="67"/>
    </location>
    <ligand>
        <name>heme c</name>
        <dbReference type="ChEBI" id="CHEBI:61717"/>
    </ligand>
</feature>
<evidence type="ECO:0000256" key="3">
    <source>
        <dbReference type="ARBA" id="ARBA00016165"/>
    </source>
</evidence>
<dbReference type="SUPFAM" id="SSF46626">
    <property type="entry name" value="Cytochrome c"/>
    <property type="match status" value="1"/>
</dbReference>
<keyword evidence="6" id="KW-0679">Respiratory chain</keyword>
<feature type="transmembrane region" description="Helical" evidence="14">
    <location>
        <begin position="232"/>
        <end position="250"/>
    </location>
</feature>
<keyword evidence="17" id="KW-1185">Reference proteome</keyword>
<dbReference type="Gene3D" id="1.20.5.100">
    <property type="entry name" value="Cytochrome c1, transmembrane anchor, C-terminal"/>
    <property type="match status" value="1"/>
</dbReference>
<organism evidence="16 17">
    <name type="scientific">Muricoccus nepalensis</name>
    <dbReference type="NCBI Taxonomy" id="1854500"/>
    <lineage>
        <taxon>Bacteria</taxon>
        <taxon>Pseudomonadati</taxon>
        <taxon>Pseudomonadota</taxon>
        <taxon>Alphaproteobacteria</taxon>
        <taxon>Acetobacterales</taxon>
        <taxon>Roseomonadaceae</taxon>
        <taxon>Muricoccus</taxon>
    </lineage>
</organism>
<comment type="subcellular location">
    <subcellularLocation>
        <location evidence="1">Membrane</location>
    </subcellularLocation>
</comment>
<comment type="cofactor">
    <cofactor evidence="13">
        <name>heme c</name>
        <dbReference type="ChEBI" id="CHEBI:61717"/>
    </cofactor>
    <text evidence="13">Binds 1 heme c group covalently per subunit.</text>
</comment>
<dbReference type="RefSeq" id="WP_140883313.1">
    <property type="nucleotide sequence ID" value="NZ_RCZP01000009.1"/>
</dbReference>
<dbReference type="PANTHER" id="PTHR10266:SF3">
    <property type="entry name" value="CYTOCHROME C1, HEME PROTEIN, MITOCHONDRIAL"/>
    <property type="match status" value="1"/>
</dbReference>
<evidence type="ECO:0000256" key="4">
    <source>
        <dbReference type="ARBA" id="ARBA00022448"/>
    </source>
</evidence>
<dbReference type="InterPro" id="IPR002326">
    <property type="entry name" value="Cyt_c1"/>
</dbReference>
<evidence type="ECO:0000256" key="6">
    <source>
        <dbReference type="ARBA" id="ARBA00022660"/>
    </source>
</evidence>
<reference evidence="16 17" key="1">
    <citation type="journal article" date="2019" name="Environ. Microbiol.">
        <title>Species interactions and distinct microbial communities in high Arctic permafrost affected cryosols are associated with the CH4 and CO2 gas fluxes.</title>
        <authorList>
            <person name="Altshuler I."/>
            <person name="Hamel J."/>
            <person name="Turney S."/>
            <person name="Magnuson E."/>
            <person name="Levesque R."/>
            <person name="Greer C."/>
            <person name="Whyte L.G."/>
        </authorList>
    </citation>
    <scope>NUCLEOTIDE SEQUENCE [LARGE SCALE GENOMIC DNA]</scope>
    <source>
        <strain evidence="16 17">S9.3B</strain>
    </source>
</reference>
<dbReference type="GO" id="GO:0016020">
    <property type="term" value="C:membrane"/>
    <property type="evidence" value="ECO:0007669"/>
    <property type="project" value="UniProtKB-SubCell"/>
</dbReference>
<keyword evidence="5 13" id="KW-0349">Heme</keyword>
<dbReference type="PRINTS" id="PR00603">
    <property type="entry name" value="CYTOCHROMEC1"/>
</dbReference>
<keyword evidence="15" id="KW-0732">Signal</keyword>
<feature type="binding site" description="covalent" evidence="13">
    <location>
        <position position="64"/>
    </location>
    <ligand>
        <name>heme c</name>
        <dbReference type="ChEBI" id="CHEBI:61717"/>
    </ligand>
</feature>
<evidence type="ECO:0000256" key="13">
    <source>
        <dbReference type="PIRSR" id="PIRSR602326-1"/>
    </source>
</evidence>
<evidence type="ECO:0000313" key="17">
    <source>
        <dbReference type="Proteomes" id="UP000317078"/>
    </source>
</evidence>
<dbReference type="GO" id="GO:0009055">
    <property type="term" value="F:electron transfer activity"/>
    <property type="evidence" value="ECO:0007669"/>
    <property type="project" value="InterPro"/>
</dbReference>
<protein>
    <recommendedName>
        <fullName evidence="3">Cytochrome c1</fullName>
    </recommendedName>
</protein>
<keyword evidence="7 14" id="KW-0812">Transmembrane</keyword>
<evidence type="ECO:0000256" key="11">
    <source>
        <dbReference type="ARBA" id="ARBA00023004"/>
    </source>
</evidence>
<proteinExistence type="inferred from homology"/>
<evidence type="ECO:0000256" key="9">
    <source>
        <dbReference type="ARBA" id="ARBA00022982"/>
    </source>
</evidence>
<feature type="binding site" description="covalent" evidence="13">
    <location>
        <position position="68"/>
    </location>
    <ligand>
        <name>heme c</name>
        <dbReference type="ChEBI" id="CHEBI:61717"/>
    </ligand>
</feature>
<dbReference type="FunFam" id="1.10.760.10:FF:000011">
    <property type="entry name" value="Cytochrome c1, putative"/>
    <property type="match status" value="1"/>
</dbReference>
<evidence type="ECO:0000256" key="14">
    <source>
        <dbReference type="SAM" id="Phobius"/>
    </source>
</evidence>
<feature type="signal peptide" evidence="15">
    <location>
        <begin position="1"/>
        <end position="26"/>
    </location>
</feature>
<dbReference type="SUPFAM" id="SSF81496">
    <property type="entry name" value="Cytochrome c1 subunit of cytochrome bc1 complex (Ubiquinol-cytochrome c reductase), transmembrane anchor"/>
    <property type="match status" value="1"/>
</dbReference>
<dbReference type="OrthoDB" id="9808471at2"/>
<dbReference type="AlphaFoldDB" id="A0A502G5X2"/>
<dbReference type="GO" id="GO:0046872">
    <property type="term" value="F:metal ion binding"/>
    <property type="evidence" value="ECO:0007669"/>
    <property type="project" value="UniProtKB-KW"/>
</dbReference>
<dbReference type="Pfam" id="PF02167">
    <property type="entry name" value="Cytochrom_C1"/>
    <property type="match status" value="1"/>
</dbReference>
<dbReference type="InterPro" id="IPR021157">
    <property type="entry name" value="Cyt_c1_TM_anchor_C"/>
</dbReference>
<keyword evidence="8 13" id="KW-0479">Metal-binding</keyword>
<name>A0A502G5X2_9PROT</name>
<accession>A0A502G5X2</accession>
<keyword evidence="4" id="KW-0813">Transport</keyword>
<evidence type="ECO:0000256" key="5">
    <source>
        <dbReference type="ARBA" id="ARBA00022617"/>
    </source>
</evidence>
<evidence type="ECO:0000256" key="15">
    <source>
        <dbReference type="SAM" id="SignalP"/>
    </source>
</evidence>
<evidence type="ECO:0000256" key="2">
    <source>
        <dbReference type="ARBA" id="ARBA00006488"/>
    </source>
</evidence>
<dbReference type="InterPro" id="IPR036909">
    <property type="entry name" value="Cyt_c-like_dom_sf"/>
</dbReference>
<sequence length="259" mass="28080">MRPLLTSVKAATVAAALLLAPAVASAQEHEVIHLPDTKFSFEGPFGTFDRASAQRGFQVYKEVCSNCHSMRQLSYRHLAGIGLSAAQIAAIASQFQVQDGPNDNGEMFERPARASDRFRRPFANDAAARAANNGALPPDLSVMVKAREGGADYIHALLTGYEDPPPGVTVAEGMNYNKYFPGHQIAMAAPLNTEGQVEYVDGTKGTIDQMATDVVTFLSWAAEPELEQRRAMGVRMVIFLTILGGLAYAVKRKIWADLH</sequence>
<feature type="binding site" description="covalent" evidence="13">
    <location>
        <position position="187"/>
    </location>
    <ligand>
        <name>heme c</name>
        <dbReference type="ChEBI" id="CHEBI:61717"/>
    </ligand>
</feature>
<keyword evidence="9" id="KW-0249">Electron transport</keyword>
<evidence type="ECO:0000256" key="10">
    <source>
        <dbReference type="ARBA" id="ARBA00022989"/>
    </source>
</evidence>
<keyword evidence="11 13" id="KW-0408">Iron</keyword>
<comment type="similarity">
    <text evidence="2">Belongs to the cytochrome c family.</text>
</comment>
<evidence type="ECO:0000256" key="1">
    <source>
        <dbReference type="ARBA" id="ARBA00004370"/>
    </source>
</evidence>